<dbReference type="Gramene" id="TraesRN1A0100135400.1">
    <property type="protein sequence ID" value="TraesRN1A0100135400.1"/>
    <property type="gene ID" value="TraesRN1A0100135400"/>
</dbReference>
<dbReference type="Gramene" id="TraesCLE_scaffold_035886_01G000200.1">
    <property type="protein sequence ID" value="TraesCLE_scaffold_035886_01G000200.1"/>
    <property type="gene ID" value="TraesCLE_scaffold_035886_01G000200"/>
</dbReference>
<proteinExistence type="predicted"/>
<dbReference type="AlphaFoldDB" id="A0A3B5XU16"/>
<keyword evidence="3" id="KW-1185">Reference proteome</keyword>
<dbReference type="Gramene" id="TraesCAD_scaffold_030461_01G000300.1">
    <property type="protein sequence ID" value="TraesCAD_scaffold_030461_01G000300.1"/>
    <property type="gene ID" value="TraesCAD_scaffold_030461_01G000300"/>
</dbReference>
<dbReference type="OMA" id="NCWERSE"/>
<organism evidence="2">
    <name type="scientific">Triticum aestivum</name>
    <name type="common">Wheat</name>
    <dbReference type="NCBI Taxonomy" id="4565"/>
    <lineage>
        <taxon>Eukaryota</taxon>
        <taxon>Viridiplantae</taxon>
        <taxon>Streptophyta</taxon>
        <taxon>Embryophyta</taxon>
        <taxon>Tracheophyta</taxon>
        <taxon>Spermatophyta</taxon>
        <taxon>Magnoliopsida</taxon>
        <taxon>Liliopsida</taxon>
        <taxon>Poales</taxon>
        <taxon>Poaceae</taxon>
        <taxon>BOP clade</taxon>
        <taxon>Pooideae</taxon>
        <taxon>Triticodae</taxon>
        <taxon>Triticeae</taxon>
        <taxon>Triticinae</taxon>
        <taxon>Triticum</taxon>
    </lineage>
</organism>
<name>A0A3B5XU16_WHEAT</name>
<reference evidence="2" key="1">
    <citation type="submission" date="2018-08" db="EMBL/GenBank/DDBJ databases">
        <authorList>
            <person name="Rossello M."/>
        </authorList>
    </citation>
    <scope>NUCLEOTIDE SEQUENCE [LARGE SCALE GENOMIC DNA]</scope>
    <source>
        <strain evidence="2">cv. Chinese Spring</strain>
    </source>
</reference>
<evidence type="ECO:0000313" key="3">
    <source>
        <dbReference type="Proteomes" id="UP000019116"/>
    </source>
</evidence>
<protein>
    <submittedName>
        <fullName evidence="2">Uncharacterized protein</fullName>
    </submittedName>
</protein>
<dbReference type="Gramene" id="TraesCS1A03G0117200.1">
    <property type="protein sequence ID" value="TraesCS1A03G0117200.1.CDS1"/>
    <property type="gene ID" value="TraesCS1A03G0117200"/>
</dbReference>
<dbReference type="EnsemblPlants" id="TraesCS1A02G048800.1">
    <property type="protein sequence ID" value="TraesCS1A02G048800.1.cds1"/>
    <property type="gene ID" value="TraesCS1A02G048800"/>
</dbReference>
<evidence type="ECO:0000313" key="2">
    <source>
        <dbReference type="EnsemblPlants" id="TraesCS1A02G048800.1.cds1"/>
    </source>
</evidence>
<sequence>MLMAQLASTTRTLSMAGSGGHKPETKKRAAQGTVEDEYAEKRFKANCWERSEDEEVEAIRARRRARSVEFQNFMAAADRVDKAARDFLEHRISLRAASKTDATSPC</sequence>
<feature type="compositionally biased region" description="Polar residues" evidence="1">
    <location>
        <begin position="1"/>
        <end position="15"/>
    </location>
</feature>
<dbReference type="Proteomes" id="UP000019116">
    <property type="component" value="Chromosome 1A"/>
</dbReference>
<dbReference type="Gramene" id="TraesWEE_scaffold_027073_01G000300.1">
    <property type="protein sequence ID" value="TraesWEE_scaffold_027073_01G000300.1"/>
    <property type="gene ID" value="TraesWEE_scaffold_027073_01G000300"/>
</dbReference>
<reference evidence="2" key="2">
    <citation type="submission" date="2018-10" db="UniProtKB">
        <authorList>
            <consortium name="EnsemblPlants"/>
        </authorList>
    </citation>
    <scope>IDENTIFICATION</scope>
</reference>
<dbReference type="SMR" id="A0A3B5XU16"/>
<evidence type="ECO:0000256" key="1">
    <source>
        <dbReference type="SAM" id="MobiDB-lite"/>
    </source>
</evidence>
<accession>A0A3B5XU16</accession>
<dbReference type="Gramene" id="TraesROB_scaffold_069836_01G000200.1">
    <property type="protein sequence ID" value="TraesROB_scaffold_069836_01G000200.1"/>
    <property type="gene ID" value="TraesROB_scaffold_069836_01G000200"/>
</dbReference>
<feature type="region of interest" description="Disordered" evidence="1">
    <location>
        <begin position="1"/>
        <end position="35"/>
    </location>
</feature>
<dbReference type="Gramene" id="TraesCS1A02G048800.1">
    <property type="protein sequence ID" value="TraesCS1A02G048800.1.cds1"/>
    <property type="gene ID" value="TraesCS1A02G048800"/>
</dbReference>